<evidence type="ECO:0000313" key="4">
    <source>
        <dbReference type="Proteomes" id="UP000198417"/>
    </source>
</evidence>
<sequence length="258" mass="28172">MRGLAVLLLMLCAPALAQEGAPPQEEVVLGLSQNEVSISTDFDGSDILIFGAIKRETPIPDGPPIQVLITVSGPSVPITVRRKERRFGIWVNTDAVDVDSAPSFYAVATSASWSQTISDIEDLRHRVSIPRAIRSVGAPMTVQDSQSFTAAIIRIRKENGLYQRAEDTVDVSQQTLFNTAIRMPANLTEGAYRTRILLTRGGKVISQREAVIEVRKVGLERWLFNLSREQPLAYGLLSIAIAIAAGWGASAAFRMIRS</sequence>
<feature type="chain" id="PRO_5012398830" description="Transmembrane protein (Alph_Pro_TM)" evidence="2">
    <location>
        <begin position="18"/>
        <end position="258"/>
    </location>
</feature>
<keyword evidence="2" id="KW-0732">Signal</keyword>
<keyword evidence="1" id="KW-1133">Transmembrane helix</keyword>
<keyword evidence="4" id="KW-1185">Reference proteome</keyword>
<protein>
    <recommendedName>
        <fullName evidence="5">Transmembrane protein (Alph_Pro_TM)</fullName>
    </recommendedName>
</protein>
<gene>
    <name evidence="3" type="ORF">SAMN06265370_106185</name>
</gene>
<keyword evidence="1" id="KW-0472">Membrane</keyword>
<dbReference type="RefSeq" id="WP_089270194.1">
    <property type="nucleotide sequence ID" value="NZ_FZNN01000006.1"/>
</dbReference>
<evidence type="ECO:0000256" key="1">
    <source>
        <dbReference type="SAM" id="Phobius"/>
    </source>
</evidence>
<feature type="signal peptide" evidence="2">
    <location>
        <begin position="1"/>
        <end position="17"/>
    </location>
</feature>
<dbReference type="OrthoDB" id="9815212at2"/>
<reference evidence="3 4" key="1">
    <citation type="submission" date="2017-06" db="EMBL/GenBank/DDBJ databases">
        <authorList>
            <person name="Kim H.J."/>
            <person name="Triplett B.A."/>
        </authorList>
    </citation>
    <scope>NUCLEOTIDE SEQUENCE [LARGE SCALE GENOMIC DNA]</scope>
    <source>
        <strain evidence="3 4">DSM 29052</strain>
    </source>
</reference>
<accession>A0A238WP47</accession>
<name>A0A238WP47_9RHOB</name>
<proteinExistence type="predicted"/>
<dbReference type="Proteomes" id="UP000198417">
    <property type="component" value="Unassembled WGS sequence"/>
</dbReference>
<evidence type="ECO:0008006" key="5">
    <source>
        <dbReference type="Google" id="ProtNLM"/>
    </source>
</evidence>
<evidence type="ECO:0000256" key="2">
    <source>
        <dbReference type="SAM" id="SignalP"/>
    </source>
</evidence>
<dbReference type="EMBL" id="FZNN01000006">
    <property type="protein sequence ID" value="SNR48034.1"/>
    <property type="molecule type" value="Genomic_DNA"/>
</dbReference>
<feature type="transmembrane region" description="Helical" evidence="1">
    <location>
        <begin position="232"/>
        <end position="253"/>
    </location>
</feature>
<keyword evidence="1" id="KW-0812">Transmembrane</keyword>
<dbReference type="AlphaFoldDB" id="A0A238WP47"/>
<organism evidence="3 4">
    <name type="scientific">Puniceibacterium sediminis</name>
    <dbReference type="NCBI Taxonomy" id="1608407"/>
    <lineage>
        <taxon>Bacteria</taxon>
        <taxon>Pseudomonadati</taxon>
        <taxon>Pseudomonadota</taxon>
        <taxon>Alphaproteobacteria</taxon>
        <taxon>Rhodobacterales</taxon>
        <taxon>Paracoccaceae</taxon>
        <taxon>Puniceibacterium</taxon>
    </lineage>
</organism>
<dbReference type="InterPro" id="IPR019088">
    <property type="entry name" value="CHP02186-rel_TM"/>
</dbReference>
<evidence type="ECO:0000313" key="3">
    <source>
        <dbReference type="EMBL" id="SNR48034.1"/>
    </source>
</evidence>
<dbReference type="Pfam" id="PF09608">
    <property type="entry name" value="Alph_Pro_TM"/>
    <property type="match status" value="1"/>
</dbReference>